<keyword evidence="1" id="KW-0378">Hydrolase</keyword>
<dbReference type="SFLD" id="SFLDG01129">
    <property type="entry name" value="C1.5:_HAD__Beta-PGM__Phosphata"/>
    <property type="match status" value="1"/>
</dbReference>
<dbReference type="Pfam" id="PF00702">
    <property type="entry name" value="Hydrolase"/>
    <property type="match status" value="1"/>
</dbReference>
<dbReference type="PANTHER" id="PTHR43611">
    <property type="entry name" value="ALPHA-D-GLUCOSE 1-PHOSPHATE PHOSPHATASE"/>
    <property type="match status" value="1"/>
</dbReference>
<gene>
    <name evidence="1" type="primary">yrfG</name>
    <name evidence="1" type="ORF">ORQ98_10815</name>
</gene>
<dbReference type="NCBIfam" id="TIGR01509">
    <property type="entry name" value="HAD-SF-IA-v3"/>
    <property type="match status" value="1"/>
</dbReference>
<dbReference type="EC" id="3.1.3.5" evidence="1"/>
<accession>A0ABT5UAH7</accession>
<comment type="caution">
    <text evidence="1">The sequence shown here is derived from an EMBL/GenBank/DDBJ whole genome shotgun (WGS) entry which is preliminary data.</text>
</comment>
<dbReference type="SFLD" id="SFLDS00003">
    <property type="entry name" value="Haloacid_Dehalogenase"/>
    <property type="match status" value="1"/>
</dbReference>
<dbReference type="EMBL" id="JAPMOU010000011">
    <property type="protein sequence ID" value="MDE1462463.1"/>
    <property type="molecule type" value="Genomic_DNA"/>
</dbReference>
<evidence type="ECO:0000313" key="2">
    <source>
        <dbReference type="Proteomes" id="UP001528823"/>
    </source>
</evidence>
<protein>
    <submittedName>
        <fullName evidence="1">GMP/IMP nucleotidase</fullName>
        <ecNumber evidence="1">3.1.3.5</ecNumber>
    </submittedName>
</protein>
<dbReference type="CDD" id="cd01427">
    <property type="entry name" value="HAD_like"/>
    <property type="match status" value="1"/>
</dbReference>
<dbReference type="RefSeq" id="WP_274688817.1">
    <property type="nucleotide sequence ID" value="NZ_JAPMOU010000011.1"/>
</dbReference>
<dbReference type="Proteomes" id="UP001528823">
    <property type="component" value="Unassembled WGS sequence"/>
</dbReference>
<dbReference type="GO" id="GO:0008253">
    <property type="term" value="F:5'-nucleotidase activity"/>
    <property type="evidence" value="ECO:0007669"/>
    <property type="project" value="UniProtKB-EC"/>
</dbReference>
<dbReference type="SUPFAM" id="SSF56784">
    <property type="entry name" value="HAD-like"/>
    <property type="match status" value="1"/>
</dbReference>
<name>A0ABT5UAH7_9GAMM</name>
<dbReference type="PANTHER" id="PTHR43611:SF3">
    <property type="entry name" value="FLAVIN MONONUCLEOTIDE HYDROLASE 1, CHLOROPLATIC"/>
    <property type="match status" value="1"/>
</dbReference>
<dbReference type="InterPro" id="IPR036412">
    <property type="entry name" value="HAD-like_sf"/>
</dbReference>
<evidence type="ECO:0000313" key="1">
    <source>
        <dbReference type="EMBL" id="MDE1462463.1"/>
    </source>
</evidence>
<sequence length="224" mass="26534">MLKGDSMLDWQQIDTVLLDMDGTLLDLHFDNHFWLEYVPAKYAEKHQLSIDEAKQHIYPKFEQMMGKLEWYCLDYWNQELDLNMVELKQEIKHLITLRPGVDEFLRALHQSDKQVVLITNAHQDSLSLKLERVELAQYFDWLISSHEFGYPKEEQLFWQGLSQRINFDGKRTLFIDDSLPILRSAKKYGIKHLLAIKQPDSKKAIRDTEEFEAVANYHDLLPVL</sequence>
<dbReference type="Gene3D" id="3.40.50.1000">
    <property type="entry name" value="HAD superfamily/HAD-like"/>
    <property type="match status" value="1"/>
</dbReference>
<reference evidence="1 2" key="1">
    <citation type="submission" date="2022-11" db="EMBL/GenBank/DDBJ databases">
        <title>Spartinivicinus poritis sp. nov., isolated from scleractinian coral Porites lutea.</title>
        <authorList>
            <person name="Zhang G."/>
            <person name="Cai L."/>
            <person name="Wei Q."/>
        </authorList>
    </citation>
    <scope>NUCLEOTIDE SEQUENCE [LARGE SCALE GENOMIC DNA]</scope>
    <source>
        <strain evidence="1 2">A2-2</strain>
    </source>
</reference>
<dbReference type="InterPro" id="IPR006439">
    <property type="entry name" value="HAD-SF_hydro_IA"/>
</dbReference>
<proteinExistence type="predicted"/>
<keyword evidence="2" id="KW-1185">Reference proteome</keyword>
<dbReference type="NCBIfam" id="NF011564">
    <property type="entry name" value="PRK14988.1"/>
    <property type="match status" value="1"/>
</dbReference>
<organism evidence="1 2">
    <name type="scientific">Spartinivicinus poritis</name>
    <dbReference type="NCBI Taxonomy" id="2994640"/>
    <lineage>
        <taxon>Bacteria</taxon>
        <taxon>Pseudomonadati</taxon>
        <taxon>Pseudomonadota</taxon>
        <taxon>Gammaproteobacteria</taxon>
        <taxon>Oceanospirillales</taxon>
        <taxon>Zooshikellaceae</taxon>
        <taxon>Spartinivicinus</taxon>
    </lineage>
</organism>
<dbReference type="InterPro" id="IPR023214">
    <property type="entry name" value="HAD_sf"/>
</dbReference>